<accession>A0A371GRW5</accession>
<organism evidence="1 2">
    <name type="scientific">Mucuna pruriens</name>
    <name type="common">Velvet bean</name>
    <name type="synonym">Dolichos pruriens</name>
    <dbReference type="NCBI Taxonomy" id="157652"/>
    <lineage>
        <taxon>Eukaryota</taxon>
        <taxon>Viridiplantae</taxon>
        <taxon>Streptophyta</taxon>
        <taxon>Embryophyta</taxon>
        <taxon>Tracheophyta</taxon>
        <taxon>Spermatophyta</taxon>
        <taxon>Magnoliopsida</taxon>
        <taxon>eudicotyledons</taxon>
        <taxon>Gunneridae</taxon>
        <taxon>Pentapetalae</taxon>
        <taxon>rosids</taxon>
        <taxon>fabids</taxon>
        <taxon>Fabales</taxon>
        <taxon>Fabaceae</taxon>
        <taxon>Papilionoideae</taxon>
        <taxon>50 kb inversion clade</taxon>
        <taxon>NPAAA clade</taxon>
        <taxon>indigoferoid/millettioid clade</taxon>
        <taxon>Phaseoleae</taxon>
        <taxon>Mucuna</taxon>
    </lineage>
</organism>
<dbReference type="Proteomes" id="UP000257109">
    <property type="component" value="Unassembled WGS sequence"/>
</dbReference>
<proteinExistence type="predicted"/>
<sequence>MDYIYKYIIGSLMYFTVMRPNSIGYMESPIQATRKLLYKKGGNEENLDYTNYDYARDMRHG</sequence>
<evidence type="ECO:0000313" key="1">
    <source>
        <dbReference type="EMBL" id="RDX93133.1"/>
    </source>
</evidence>
<feature type="non-terminal residue" evidence="1">
    <location>
        <position position="1"/>
    </location>
</feature>
<name>A0A371GRW5_MUCPR</name>
<gene>
    <name evidence="1" type="ORF">CR513_24651</name>
</gene>
<dbReference type="EMBL" id="QJKJ01004695">
    <property type="protein sequence ID" value="RDX93133.1"/>
    <property type="molecule type" value="Genomic_DNA"/>
</dbReference>
<evidence type="ECO:0008006" key="3">
    <source>
        <dbReference type="Google" id="ProtNLM"/>
    </source>
</evidence>
<reference evidence="1" key="1">
    <citation type="submission" date="2018-05" db="EMBL/GenBank/DDBJ databases">
        <title>Draft genome of Mucuna pruriens seed.</title>
        <authorList>
            <person name="Nnadi N.E."/>
            <person name="Vos R."/>
            <person name="Hasami M.H."/>
            <person name="Devisetty U.K."/>
            <person name="Aguiy J.C."/>
        </authorList>
    </citation>
    <scope>NUCLEOTIDE SEQUENCE [LARGE SCALE GENOMIC DNA]</scope>
    <source>
        <strain evidence="1">JCA_2017</strain>
    </source>
</reference>
<keyword evidence="2" id="KW-1185">Reference proteome</keyword>
<dbReference type="AlphaFoldDB" id="A0A371GRW5"/>
<evidence type="ECO:0000313" key="2">
    <source>
        <dbReference type="Proteomes" id="UP000257109"/>
    </source>
</evidence>
<comment type="caution">
    <text evidence="1">The sequence shown here is derived from an EMBL/GenBank/DDBJ whole genome shotgun (WGS) entry which is preliminary data.</text>
</comment>
<protein>
    <recommendedName>
        <fullName evidence="3">Mitochondrial protein</fullName>
    </recommendedName>
</protein>